<dbReference type="InterPro" id="IPR036291">
    <property type="entry name" value="NAD(P)-bd_dom_sf"/>
</dbReference>
<dbReference type="PANTHER" id="PTHR14239">
    <property type="entry name" value="DUDULIN-RELATED"/>
    <property type="match status" value="1"/>
</dbReference>
<accession>A0ABW7Q134</accession>
<dbReference type="Pfam" id="PF03807">
    <property type="entry name" value="F420_oxidored"/>
    <property type="match status" value="1"/>
</dbReference>
<sequence>MNIAILGSGLMGSRLGLLFTKAGHQVTFSYSRHQEKLQQLSERAGKKASWAMPADAVANADVVLLAVHWSQVHDVLSLAGPLAGRTVISCVVPLDDNNSQLVIGHDDSGTEQIAKLLPDCQLVAAFQTTPSEILESVFRGRIRDTSLKPSVLFCSNEPEASRVAAKLINDIGFNPVNAGSLKSARYTEPFAMLTVQLAYFRNDGPMLTYQFRLNDQAVQDID</sequence>
<protein>
    <submittedName>
        <fullName evidence="3">NADPH-dependent F420 reductase</fullName>
    </submittedName>
</protein>
<gene>
    <name evidence="3" type="ORF">ABU178_19355</name>
</gene>
<dbReference type="SUPFAM" id="SSF51735">
    <property type="entry name" value="NAD(P)-binding Rossmann-fold domains"/>
    <property type="match status" value="1"/>
</dbReference>
<dbReference type="InterPro" id="IPR028939">
    <property type="entry name" value="P5C_Rdtase_cat_N"/>
</dbReference>
<dbReference type="RefSeq" id="WP_397217975.1">
    <property type="nucleotide sequence ID" value="NZ_JBGFSN010000012.1"/>
</dbReference>
<reference evidence="3 4" key="1">
    <citation type="submission" date="2024-08" db="EMBL/GenBank/DDBJ databases">
        <title>Pantoea ronii - a newly identified human opportunistic pathogen.</title>
        <authorList>
            <person name="Keidar-Friedman D."/>
            <person name="Sorek N."/>
            <person name="Leshin-Carmel D."/>
            <person name="Tsur A."/>
            <person name="Amsalem M."/>
            <person name="Tolkach D."/>
            <person name="Brosh-Nissimov T."/>
        </authorList>
    </citation>
    <scope>NUCLEOTIDE SEQUENCE [LARGE SCALE GENOMIC DNA]</scope>
    <source>
        <strain evidence="3 4">AA23256</strain>
    </source>
</reference>
<evidence type="ECO:0000313" key="3">
    <source>
        <dbReference type="EMBL" id="MFH8136306.1"/>
    </source>
</evidence>
<dbReference type="PANTHER" id="PTHR14239:SF10">
    <property type="entry name" value="REDUCTASE"/>
    <property type="match status" value="1"/>
</dbReference>
<keyword evidence="1" id="KW-0560">Oxidoreductase</keyword>
<dbReference type="EMBL" id="JBGFSN010000012">
    <property type="protein sequence ID" value="MFH8136306.1"/>
    <property type="molecule type" value="Genomic_DNA"/>
</dbReference>
<dbReference type="InterPro" id="IPR051267">
    <property type="entry name" value="STEAP_metalloreductase"/>
</dbReference>
<proteinExistence type="predicted"/>
<feature type="domain" description="Pyrroline-5-carboxylate reductase catalytic N-terminal" evidence="2">
    <location>
        <begin position="3"/>
        <end position="93"/>
    </location>
</feature>
<organism evidence="3 4">
    <name type="scientific">Pantoea osteomyelitidis</name>
    <dbReference type="NCBI Taxonomy" id="3230026"/>
    <lineage>
        <taxon>Bacteria</taxon>
        <taxon>Pseudomonadati</taxon>
        <taxon>Pseudomonadota</taxon>
        <taxon>Gammaproteobacteria</taxon>
        <taxon>Enterobacterales</taxon>
        <taxon>Erwiniaceae</taxon>
        <taxon>Pantoea</taxon>
    </lineage>
</organism>
<dbReference type="Proteomes" id="UP001611251">
    <property type="component" value="Unassembled WGS sequence"/>
</dbReference>
<evidence type="ECO:0000256" key="1">
    <source>
        <dbReference type="ARBA" id="ARBA00023002"/>
    </source>
</evidence>
<evidence type="ECO:0000313" key="4">
    <source>
        <dbReference type="Proteomes" id="UP001611251"/>
    </source>
</evidence>
<name>A0ABW7Q134_9GAMM</name>
<evidence type="ECO:0000259" key="2">
    <source>
        <dbReference type="Pfam" id="PF03807"/>
    </source>
</evidence>
<comment type="caution">
    <text evidence="3">The sequence shown here is derived from an EMBL/GenBank/DDBJ whole genome shotgun (WGS) entry which is preliminary data.</text>
</comment>
<dbReference type="Gene3D" id="3.40.50.720">
    <property type="entry name" value="NAD(P)-binding Rossmann-like Domain"/>
    <property type="match status" value="1"/>
</dbReference>
<keyword evidence="4" id="KW-1185">Reference proteome</keyword>